<comment type="caution">
    <text evidence="2">The sequence shown here is derived from an EMBL/GenBank/DDBJ whole genome shotgun (WGS) entry which is preliminary data.</text>
</comment>
<proteinExistence type="inferred from homology"/>
<reference evidence="2 3" key="1">
    <citation type="submission" date="2023-08" db="EMBL/GenBank/DDBJ databases">
        <title>Black Yeasts Isolated from many extreme environments.</title>
        <authorList>
            <person name="Coleine C."/>
            <person name="Stajich J.E."/>
            <person name="Selbmann L."/>
        </authorList>
    </citation>
    <scope>NUCLEOTIDE SEQUENCE [LARGE SCALE GENOMIC DNA]</scope>
    <source>
        <strain evidence="2 3">CCFEE 5792</strain>
    </source>
</reference>
<organism evidence="2 3">
    <name type="scientific">Exophiala bonariae</name>
    <dbReference type="NCBI Taxonomy" id="1690606"/>
    <lineage>
        <taxon>Eukaryota</taxon>
        <taxon>Fungi</taxon>
        <taxon>Dikarya</taxon>
        <taxon>Ascomycota</taxon>
        <taxon>Pezizomycotina</taxon>
        <taxon>Eurotiomycetes</taxon>
        <taxon>Chaetothyriomycetidae</taxon>
        <taxon>Chaetothyriales</taxon>
        <taxon>Herpotrichiellaceae</taxon>
        <taxon>Exophiala</taxon>
    </lineage>
</organism>
<dbReference type="InterPro" id="IPR019405">
    <property type="entry name" value="Lactonase_7-beta_prop"/>
</dbReference>
<comment type="similarity">
    <text evidence="1">Belongs to the cycloisomerase 2 family.</text>
</comment>
<name>A0AAV9NJZ0_9EURO</name>
<dbReference type="Proteomes" id="UP001358417">
    <property type="component" value="Unassembled WGS sequence"/>
</dbReference>
<dbReference type="InterPro" id="IPR050282">
    <property type="entry name" value="Cycloisomerase_2"/>
</dbReference>
<dbReference type="PANTHER" id="PTHR30344">
    <property type="entry name" value="6-PHOSPHOGLUCONOLACTONASE-RELATED"/>
    <property type="match status" value="1"/>
</dbReference>
<evidence type="ECO:0000256" key="1">
    <source>
        <dbReference type="ARBA" id="ARBA00005564"/>
    </source>
</evidence>
<dbReference type="Pfam" id="PF10282">
    <property type="entry name" value="Lactonase"/>
    <property type="match status" value="1"/>
</dbReference>
<protein>
    <recommendedName>
        <fullName evidence="4">6-phosphogluconolactonase</fullName>
    </recommendedName>
</protein>
<dbReference type="PANTHER" id="PTHR30344:SF1">
    <property type="entry name" value="6-PHOSPHOGLUCONOLACTONASE"/>
    <property type="match status" value="1"/>
</dbReference>
<evidence type="ECO:0000313" key="2">
    <source>
        <dbReference type="EMBL" id="KAK5059799.1"/>
    </source>
</evidence>
<sequence>MDAEKSRTLYVALQSTGIVELSFQPNVQDAGQALSVISTFSDAGKMPGWLASHQDKIYSISRLHYPDESFESGGLFAFRQSATSSSSEPGKGLSLINEQRSTGKGGVHIDISPDGRVLAAANISGSTVSLFPLSEDGATGEPTFTVSYDGEGPSVNDGKGLANPHEARFDSTGKFLFVPLRSADKLDVYSVNGLDSLTKVQSFELPPKTGPRHSAIQKIDSTTSYLYLLSEKDNTIRVFNLNYSLSEPLDKTTLTINLKQTIPLSKTQPNPHQRFLGAEVAVSDDGKFLYASNRFYPVADFDSDTLSIYRIDTSSKENHLTPIGSSKVLGHSPRMFALSNDAGNQFVAVANAYEQEIIVFDRDAESGFLKEVRGRVKLGEDDVTLRKGPVCVLWT</sequence>
<dbReference type="GO" id="GO:0017057">
    <property type="term" value="F:6-phosphogluconolactonase activity"/>
    <property type="evidence" value="ECO:0007669"/>
    <property type="project" value="TreeGrafter"/>
</dbReference>
<dbReference type="Gene3D" id="2.130.10.10">
    <property type="entry name" value="YVTN repeat-like/Quinoprotein amine dehydrogenase"/>
    <property type="match status" value="1"/>
</dbReference>
<keyword evidence="3" id="KW-1185">Reference proteome</keyword>
<dbReference type="RefSeq" id="XP_064709620.1">
    <property type="nucleotide sequence ID" value="XM_064853221.1"/>
</dbReference>
<gene>
    <name evidence="2" type="ORF">LTR84_009682</name>
</gene>
<evidence type="ECO:0008006" key="4">
    <source>
        <dbReference type="Google" id="ProtNLM"/>
    </source>
</evidence>
<dbReference type="InterPro" id="IPR011048">
    <property type="entry name" value="Haem_d1_sf"/>
</dbReference>
<evidence type="ECO:0000313" key="3">
    <source>
        <dbReference type="Proteomes" id="UP001358417"/>
    </source>
</evidence>
<dbReference type="AlphaFoldDB" id="A0AAV9NJZ0"/>
<accession>A0AAV9NJZ0</accession>
<dbReference type="EMBL" id="JAVRRD010000004">
    <property type="protein sequence ID" value="KAK5059799.1"/>
    <property type="molecule type" value="Genomic_DNA"/>
</dbReference>
<dbReference type="GeneID" id="89977840"/>
<dbReference type="InterPro" id="IPR015943">
    <property type="entry name" value="WD40/YVTN_repeat-like_dom_sf"/>
</dbReference>
<dbReference type="SUPFAM" id="SSF51004">
    <property type="entry name" value="C-terminal (heme d1) domain of cytochrome cd1-nitrite reductase"/>
    <property type="match status" value="1"/>
</dbReference>